<feature type="region of interest" description="Disordered" evidence="2">
    <location>
        <begin position="1"/>
        <end position="78"/>
    </location>
</feature>
<name>A0A0D2FXT7_9EURO</name>
<evidence type="ECO:0000313" key="4">
    <source>
        <dbReference type="Proteomes" id="UP000054266"/>
    </source>
</evidence>
<feature type="compositionally biased region" description="Polar residues" evidence="2">
    <location>
        <begin position="17"/>
        <end position="42"/>
    </location>
</feature>
<dbReference type="AlphaFoldDB" id="A0A0D2FXT7"/>
<evidence type="ECO:0000256" key="1">
    <source>
        <dbReference type="SAM" id="Coils"/>
    </source>
</evidence>
<sequence>MSQPPGLAQKACKLRSPNVSDSQYVAPSMTASTPVTSGNAGSSVPVHDNDNAESRSGADSKPRSKISRQREEDLARETSDLIDRTIADLEGQMAEFRQHQARRGQEITNLTLFFEEMGKDLDRLQAQFETLECQIGDMRCNSEVLNRAVLELRRQEQVGLTGSDREELAHSDNGIGGPVSTSFGGSVVSGSQGGQEVRFKRPRSADDDNGGTRKRRRHEE</sequence>
<protein>
    <submittedName>
        <fullName evidence="3">Uncharacterized protein</fullName>
    </submittedName>
</protein>
<gene>
    <name evidence="3" type="ORF">PV04_01434</name>
</gene>
<accession>A0A0D2FXT7</accession>
<reference evidence="3 4" key="1">
    <citation type="submission" date="2015-01" db="EMBL/GenBank/DDBJ databases">
        <title>The Genome Sequence of Capronia semiimmersa CBS27337.</title>
        <authorList>
            <consortium name="The Broad Institute Genomics Platform"/>
            <person name="Cuomo C."/>
            <person name="de Hoog S."/>
            <person name="Gorbushina A."/>
            <person name="Stielow B."/>
            <person name="Teixiera M."/>
            <person name="Abouelleil A."/>
            <person name="Chapman S.B."/>
            <person name="Priest M."/>
            <person name="Young S.K."/>
            <person name="Wortman J."/>
            <person name="Nusbaum C."/>
            <person name="Birren B."/>
        </authorList>
    </citation>
    <scope>NUCLEOTIDE SEQUENCE [LARGE SCALE GENOMIC DNA]</scope>
    <source>
        <strain evidence="3 4">CBS 27337</strain>
    </source>
</reference>
<dbReference type="Proteomes" id="UP000054266">
    <property type="component" value="Unassembled WGS sequence"/>
</dbReference>
<proteinExistence type="predicted"/>
<dbReference type="EMBL" id="KN846956">
    <property type="protein sequence ID" value="KIW73303.1"/>
    <property type="molecule type" value="Genomic_DNA"/>
</dbReference>
<feature type="region of interest" description="Disordered" evidence="2">
    <location>
        <begin position="159"/>
        <end position="220"/>
    </location>
</feature>
<keyword evidence="4" id="KW-1185">Reference proteome</keyword>
<evidence type="ECO:0000256" key="2">
    <source>
        <dbReference type="SAM" id="MobiDB-lite"/>
    </source>
</evidence>
<keyword evidence="1" id="KW-0175">Coiled coil</keyword>
<feature type="compositionally biased region" description="Low complexity" evidence="2">
    <location>
        <begin position="178"/>
        <end position="190"/>
    </location>
</feature>
<organism evidence="3 4">
    <name type="scientific">Phialophora macrospora</name>
    <dbReference type="NCBI Taxonomy" id="1851006"/>
    <lineage>
        <taxon>Eukaryota</taxon>
        <taxon>Fungi</taxon>
        <taxon>Dikarya</taxon>
        <taxon>Ascomycota</taxon>
        <taxon>Pezizomycotina</taxon>
        <taxon>Eurotiomycetes</taxon>
        <taxon>Chaetothyriomycetidae</taxon>
        <taxon>Chaetothyriales</taxon>
        <taxon>Herpotrichiellaceae</taxon>
        <taxon>Phialophora</taxon>
    </lineage>
</organism>
<evidence type="ECO:0000313" key="3">
    <source>
        <dbReference type="EMBL" id="KIW73303.1"/>
    </source>
</evidence>
<feature type="compositionally biased region" description="Basic and acidic residues" evidence="2">
    <location>
        <begin position="47"/>
        <end position="78"/>
    </location>
</feature>
<feature type="coiled-coil region" evidence="1">
    <location>
        <begin position="114"/>
        <end position="141"/>
    </location>
</feature>
<dbReference type="HOGENOM" id="CLU_1255832_0_0_1"/>
<feature type="compositionally biased region" description="Basic and acidic residues" evidence="2">
    <location>
        <begin position="197"/>
        <end position="206"/>
    </location>
</feature>